<organism evidence="1 2">
    <name type="scientific">Xylaria grammica</name>
    <dbReference type="NCBI Taxonomy" id="363999"/>
    <lineage>
        <taxon>Eukaryota</taxon>
        <taxon>Fungi</taxon>
        <taxon>Dikarya</taxon>
        <taxon>Ascomycota</taxon>
        <taxon>Pezizomycotina</taxon>
        <taxon>Sordariomycetes</taxon>
        <taxon>Xylariomycetidae</taxon>
        <taxon>Xylariales</taxon>
        <taxon>Xylariaceae</taxon>
        <taxon>Xylaria</taxon>
    </lineage>
</organism>
<accession>A0A439DGZ6</accession>
<dbReference type="Proteomes" id="UP000286045">
    <property type="component" value="Unassembled WGS sequence"/>
</dbReference>
<name>A0A439DGZ6_9PEZI</name>
<evidence type="ECO:0000313" key="2">
    <source>
        <dbReference type="Proteomes" id="UP000286045"/>
    </source>
</evidence>
<protein>
    <submittedName>
        <fullName evidence="1">Uncharacterized protein</fullName>
    </submittedName>
</protein>
<keyword evidence="2" id="KW-1185">Reference proteome</keyword>
<reference evidence="1 2" key="1">
    <citation type="submission" date="2018-12" db="EMBL/GenBank/DDBJ databases">
        <title>Draft genome sequence of Xylaria grammica IHI A82.</title>
        <authorList>
            <person name="Buettner E."/>
            <person name="Kellner H."/>
        </authorList>
    </citation>
    <scope>NUCLEOTIDE SEQUENCE [LARGE SCALE GENOMIC DNA]</scope>
    <source>
        <strain evidence="1 2">IHI A82</strain>
    </source>
</reference>
<dbReference type="EMBL" id="RYZI01000021">
    <property type="protein sequence ID" value="RWA13677.1"/>
    <property type="molecule type" value="Genomic_DNA"/>
</dbReference>
<gene>
    <name evidence="1" type="ORF">EKO27_g1419</name>
</gene>
<comment type="caution">
    <text evidence="1">The sequence shown here is derived from an EMBL/GenBank/DDBJ whole genome shotgun (WGS) entry which is preliminary data.</text>
</comment>
<sequence>MAQSFVSPNFDGQIFARKFGLDTVEAHYPEIKARNEARITISATEEVSHADMFAEGDHALLKNPGFNMRDMEKLVETAQEWNKVKKFMFSTSEKLARQPPSLPVYNSWTRLQRRSGKF</sequence>
<proteinExistence type="predicted"/>
<evidence type="ECO:0000313" key="1">
    <source>
        <dbReference type="EMBL" id="RWA13677.1"/>
    </source>
</evidence>
<dbReference type="AlphaFoldDB" id="A0A439DGZ6"/>